<comment type="subcellular location">
    <subcellularLocation>
        <location evidence="1">Membrane</location>
        <topology evidence="1">Multi-pass membrane protein</topology>
    </subcellularLocation>
</comment>
<name>A0A235B7J6_9BACL</name>
<feature type="domain" description="Cytochrome c assembly protein" evidence="6">
    <location>
        <begin position="67"/>
        <end position="264"/>
    </location>
</feature>
<accession>A0A235B7J6</accession>
<dbReference type="InterPro" id="IPR045062">
    <property type="entry name" value="Cyt_c_biogenesis_CcsA/CcmC"/>
</dbReference>
<keyword evidence="4 5" id="KW-0472">Membrane</keyword>
<feature type="transmembrane region" description="Helical" evidence="5">
    <location>
        <begin position="244"/>
        <end position="262"/>
    </location>
</feature>
<keyword evidence="3 5" id="KW-1133">Transmembrane helix</keyword>
<dbReference type="Pfam" id="PF01578">
    <property type="entry name" value="Cytochrom_C_asm"/>
    <property type="match status" value="1"/>
</dbReference>
<protein>
    <recommendedName>
        <fullName evidence="6">Cytochrome c assembly protein domain-containing protein</fullName>
    </recommendedName>
</protein>
<dbReference type="OrthoDB" id="2417400at2"/>
<dbReference type="GO" id="GO:0017004">
    <property type="term" value="P:cytochrome complex assembly"/>
    <property type="evidence" value="ECO:0007669"/>
    <property type="project" value="InterPro"/>
</dbReference>
<feature type="transmembrane region" description="Helical" evidence="5">
    <location>
        <begin position="69"/>
        <end position="87"/>
    </location>
</feature>
<sequence>MFAEHWFFDFIIYVYAISLLCAFSDLLQANGRARRLALTLLVAVWLFQTGYLIWRAYDLFPVLTGVDSLLFYSWALVTFTLVINWFYRMDFVVFAANLVGFTVLAVHFFVLPDAENARMAEPLLSELVFIHVTMAFLAYALFSLSAVFAVLYLVGNHLLKRKKWNQTLRRLPSLGRLQQFSYRLNMSGVPLLILALILGLIWAYQKVGGGFWYDPKIFGSLLVLLAYSIYLYQRVVKGWNGRRLAWWSLLSFSTVLLNYLISNAGLSFHHWL</sequence>
<evidence type="ECO:0000313" key="8">
    <source>
        <dbReference type="Proteomes" id="UP000215459"/>
    </source>
</evidence>
<evidence type="ECO:0000256" key="2">
    <source>
        <dbReference type="ARBA" id="ARBA00022692"/>
    </source>
</evidence>
<evidence type="ECO:0000256" key="1">
    <source>
        <dbReference type="ARBA" id="ARBA00004141"/>
    </source>
</evidence>
<proteinExistence type="predicted"/>
<evidence type="ECO:0000259" key="6">
    <source>
        <dbReference type="Pfam" id="PF01578"/>
    </source>
</evidence>
<dbReference type="PANTHER" id="PTHR30071">
    <property type="entry name" value="HEME EXPORTER PROTEIN C"/>
    <property type="match status" value="1"/>
</dbReference>
<evidence type="ECO:0000256" key="5">
    <source>
        <dbReference type="SAM" id="Phobius"/>
    </source>
</evidence>
<dbReference type="GO" id="GO:0005886">
    <property type="term" value="C:plasma membrane"/>
    <property type="evidence" value="ECO:0007669"/>
    <property type="project" value="TreeGrafter"/>
</dbReference>
<organism evidence="7 8">
    <name type="scientific">Paludifilum halophilum</name>
    <dbReference type="NCBI Taxonomy" id="1642702"/>
    <lineage>
        <taxon>Bacteria</taxon>
        <taxon>Bacillati</taxon>
        <taxon>Bacillota</taxon>
        <taxon>Bacilli</taxon>
        <taxon>Bacillales</taxon>
        <taxon>Thermoactinomycetaceae</taxon>
        <taxon>Paludifilum</taxon>
    </lineage>
</organism>
<keyword evidence="2 5" id="KW-0812">Transmembrane</keyword>
<dbReference type="PANTHER" id="PTHR30071:SF15">
    <property type="entry name" value="PROTEIN HEMX"/>
    <property type="match status" value="1"/>
</dbReference>
<reference evidence="7 8" key="1">
    <citation type="submission" date="2017-07" db="EMBL/GenBank/DDBJ databases">
        <title>The genome sequence of Paludifilum halophilum highlights mechanisms for microbial adaptation to high salt environemnts.</title>
        <authorList>
            <person name="Belbahri L."/>
        </authorList>
    </citation>
    <scope>NUCLEOTIDE SEQUENCE [LARGE SCALE GENOMIC DNA]</scope>
    <source>
        <strain evidence="7 8">DSM 102817</strain>
    </source>
</reference>
<dbReference type="Proteomes" id="UP000215459">
    <property type="component" value="Unassembled WGS sequence"/>
</dbReference>
<keyword evidence="8" id="KW-1185">Reference proteome</keyword>
<comment type="caution">
    <text evidence="7">The sequence shown here is derived from an EMBL/GenBank/DDBJ whole genome shotgun (WGS) entry which is preliminary data.</text>
</comment>
<feature type="transmembrane region" description="Helical" evidence="5">
    <location>
        <begin position="36"/>
        <end position="57"/>
    </location>
</feature>
<dbReference type="GO" id="GO:0020037">
    <property type="term" value="F:heme binding"/>
    <property type="evidence" value="ECO:0007669"/>
    <property type="project" value="InterPro"/>
</dbReference>
<evidence type="ECO:0000256" key="3">
    <source>
        <dbReference type="ARBA" id="ARBA00022989"/>
    </source>
</evidence>
<feature type="transmembrane region" description="Helical" evidence="5">
    <location>
        <begin position="6"/>
        <end position="24"/>
    </location>
</feature>
<feature type="transmembrane region" description="Helical" evidence="5">
    <location>
        <begin position="180"/>
        <end position="204"/>
    </location>
</feature>
<dbReference type="EMBL" id="NOWF01000003">
    <property type="protein sequence ID" value="OYD08280.1"/>
    <property type="molecule type" value="Genomic_DNA"/>
</dbReference>
<evidence type="ECO:0000313" key="7">
    <source>
        <dbReference type="EMBL" id="OYD08280.1"/>
    </source>
</evidence>
<feature type="transmembrane region" description="Helical" evidence="5">
    <location>
        <begin position="130"/>
        <end position="159"/>
    </location>
</feature>
<dbReference type="RefSeq" id="WP_094263585.1">
    <property type="nucleotide sequence ID" value="NZ_NOWF01000003.1"/>
</dbReference>
<feature type="transmembrane region" description="Helical" evidence="5">
    <location>
        <begin position="92"/>
        <end position="110"/>
    </location>
</feature>
<evidence type="ECO:0000256" key="4">
    <source>
        <dbReference type="ARBA" id="ARBA00023136"/>
    </source>
</evidence>
<feature type="transmembrane region" description="Helical" evidence="5">
    <location>
        <begin position="216"/>
        <end position="232"/>
    </location>
</feature>
<gene>
    <name evidence="7" type="ORF">CHM34_05355</name>
</gene>
<dbReference type="AlphaFoldDB" id="A0A235B7J6"/>
<dbReference type="InterPro" id="IPR002541">
    <property type="entry name" value="Cyt_c_assembly"/>
</dbReference>